<keyword evidence="3" id="KW-1185">Reference proteome</keyword>
<dbReference type="EMBL" id="FUEG01000004">
    <property type="protein sequence ID" value="SJL03535.1"/>
    <property type="molecule type" value="Genomic_DNA"/>
</dbReference>
<evidence type="ECO:0000313" key="3">
    <source>
        <dbReference type="Proteomes" id="UP000219338"/>
    </source>
</evidence>
<sequence>MTAIRARAPSRIKFVCSFGASQGISLSTLCPCWLNKALARGRHQHKCDVFILPLDNGWKWDDTCLRRFLPPADPEDPEGYLRQPMCILQPRIMLDNSGDTSDDAKDQLPMQQEISWGLSSLLAALVVARGLMLK</sequence>
<protein>
    <submittedName>
        <fullName evidence="2">Uncharacterized protein</fullName>
    </submittedName>
</protein>
<evidence type="ECO:0000256" key="1">
    <source>
        <dbReference type="SAM" id="Phobius"/>
    </source>
</evidence>
<name>A0A284R4C3_ARMOS</name>
<reference evidence="3" key="1">
    <citation type="journal article" date="2017" name="Nat. Ecol. Evol.">
        <title>Genome expansion and lineage-specific genetic innovations in the forest pathogenic fungi Armillaria.</title>
        <authorList>
            <person name="Sipos G."/>
            <person name="Prasanna A.N."/>
            <person name="Walter M.C."/>
            <person name="O'Connor E."/>
            <person name="Balint B."/>
            <person name="Krizsan K."/>
            <person name="Kiss B."/>
            <person name="Hess J."/>
            <person name="Varga T."/>
            <person name="Slot J."/>
            <person name="Riley R."/>
            <person name="Boka B."/>
            <person name="Rigling D."/>
            <person name="Barry K."/>
            <person name="Lee J."/>
            <person name="Mihaltcheva S."/>
            <person name="LaButti K."/>
            <person name="Lipzen A."/>
            <person name="Waldron R."/>
            <person name="Moloney N.M."/>
            <person name="Sperisen C."/>
            <person name="Kredics L."/>
            <person name="Vagvoelgyi C."/>
            <person name="Patrignani A."/>
            <person name="Fitzpatrick D."/>
            <person name="Nagy I."/>
            <person name="Doyle S."/>
            <person name="Anderson J.B."/>
            <person name="Grigoriev I.V."/>
            <person name="Gueldener U."/>
            <person name="Muensterkoetter M."/>
            <person name="Nagy L.G."/>
        </authorList>
    </citation>
    <scope>NUCLEOTIDE SEQUENCE [LARGE SCALE GENOMIC DNA]</scope>
    <source>
        <strain evidence="3">C18/9</strain>
    </source>
</reference>
<dbReference type="AlphaFoldDB" id="A0A284R4C3"/>
<organism evidence="2 3">
    <name type="scientific">Armillaria ostoyae</name>
    <name type="common">Armillaria root rot fungus</name>
    <dbReference type="NCBI Taxonomy" id="47428"/>
    <lineage>
        <taxon>Eukaryota</taxon>
        <taxon>Fungi</taxon>
        <taxon>Dikarya</taxon>
        <taxon>Basidiomycota</taxon>
        <taxon>Agaricomycotina</taxon>
        <taxon>Agaricomycetes</taxon>
        <taxon>Agaricomycetidae</taxon>
        <taxon>Agaricales</taxon>
        <taxon>Marasmiineae</taxon>
        <taxon>Physalacriaceae</taxon>
        <taxon>Armillaria</taxon>
    </lineage>
</organism>
<dbReference type="Proteomes" id="UP000219338">
    <property type="component" value="Unassembled WGS sequence"/>
</dbReference>
<feature type="transmembrane region" description="Helical" evidence="1">
    <location>
        <begin position="114"/>
        <end position="132"/>
    </location>
</feature>
<keyword evidence="1" id="KW-1133">Transmembrane helix</keyword>
<keyword evidence="1" id="KW-0472">Membrane</keyword>
<keyword evidence="1" id="KW-0812">Transmembrane</keyword>
<gene>
    <name evidence="2" type="ORF">ARMOST_06891</name>
</gene>
<evidence type="ECO:0000313" key="2">
    <source>
        <dbReference type="EMBL" id="SJL03535.1"/>
    </source>
</evidence>
<proteinExistence type="predicted"/>
<accession>A0A284R4C3</accession>